<organism evidence="1">
    <name type="scientific">Lepeophtheirus salmonis</name>
    <name type="common">Salmon louse</name>
    <name type="synonym">Caligus salmonis</name>
    <dbReference type="NCBI Taxonomy" id="72036"/>
    <lineage>
        <taxon>Eukaryota</taxon>
        <taxon>Metazoa</taxon>
        <taxon>Ecdysozoa</taxon>
        <taxon>Arthropoda</taxon>
        <taxon>Crustacea</taxon>
        <taxon>Multicrustacea</taxon>
        <taxon>Hexanauplia</taxon>
        <taxon>Copepoda</taxon>
        <taxon>Siphonostomatoida</taxon>
        <taxon>Caligidae</taxon>
        <taxon>Lepeophtheirus</taxon>
    </lineage>
</organism>
<protein>
    <submittedName>
        <fullName evidence="1">Uncharacterized protein</fullName>
    </submittedName>
</protein>
<proteinExistence type="predicted"/>
<evidence type="ECO:0000313" key="1">
    <source>
        <dbReference type="EMBL" id="CDW35355.1"/>
    </source>
</evidence>
<reference evidence="1" key="1">
    <citation type="submission" date="2014-05" db="EMBL/GenBank/DDBJ databases">
        <authorList>
            <person name="Chronopoulou M."/>
        </authorList>
    </citation>
    <scope>NUCLEOTIDE SEQUENCE</scope>
    <source>
        <tissue evidence="1">Whole organism</tissue>
    </source>
</reference>
<dbReference type="EMBL" id="HACA01017994">
    <property type="protein sequence ID" value="CDW35355.1"/>
    <property type="molecule type" value="Transcribed_RNA"/>
</dbReference>
<accession>A0A0K2UBC4</accession>
<name>A0A0K2UBC4_LEPSM</name>
<sequence length="75" mass="8398">QEKNCIINIKILKSYNPYDRIFIGEILILAQIFLSVSSKSSVICGSASQYASKCKRQLIYSALCNSIILNIHIFG</sequence>
<feature type="non-terminal residue" evidence="1">
    <location>
        <position position="1"/>
    </location>
</feature>
<dbReference type="AlphaFoldDB" id="A0A0K2UBC4"/>